<keyword evidence="4" id="KW-1185">Reference proteome</keyword>
<dbReference type="Pfam" id="PF07992">
    <property type="entry name" value="Pyr_redox_2"/>
    <property type="match status" value="1"/>
</dbReference>
<name>A0ABT1DA67_9PROT</name>
<protein>
    <submittedName>
        <fullName evidence="3">FAD-dependent oxidoreductase</fullName>
    </submittedName>
</protein>
<feature type="domain" description="FAD/NAD(P)-binding" evidence="2">
    <location>
        <begin position="136"/>
        <end position="440"/>
    </location>
</feature>
<proteinExistence type="predicted"/>
<dbReference type="InterPro" id="IPR042204">
    <property type="entry name" value="2Fe-2S-bd_N"/>
</dbReference>
<organism evidence="3 4">
    <name type="scientific">Siccirubricoccus soli</name>
    <dbReference type="NCBI Taxonomy" id="2899147"/>
    <lineage>
        <taxon>Bacteria</taxon>
        <taxon>Pseudomonadati</taxon>
        <taxon>Pseudomonadota</taxon>
        <taxon>Alphaproteobacteria</taxon>
        <taxon>Acetobacterales</taxon>
        <taxon>Roseomonadaceae</taxon>
        <taxon>Siccirubricoccus</taxon>
    </lineage>
</organism>
<keyword evidence="1" id="KW-0560">Oxidoreductase</keyword>
<feature type="non-terminal residue" evidence="3">
    <location>
        <position position="497"/>
    </location>
</feature>
<evidence type="ECO:0000313" key="4">
    <source>
        <dbReference type="Proteomes" id="UP001523392"/>
    </source>
</evidence>
<dbReference type="Pfam" id="PF13510">
    <property type="entry name" value="Fer2_4"/>
    <property type="match status" value="1"/>
</dbReference>
<dbReference type="InterPro" id="IPR036010">
    <property type="entry name" value="2Fe-2S_ferredoxin-like_sf"/>
</dbReference>
<dbReference type="PANTHER" id="PTHR42949:SF3">
    <property type="entry name" value="ANAEROBIC GLYCEROL-3-PHOSPHATE DEHYDROGENASE SUBUNIT B"/>
    <property type="match status" value="1"/>
</dbReference>
<evidence type="ECO:0000313" key="3">
    <source>
        <dbReference type="EMBL" id="MCO6418079.1"/>
    </source>
</evidence>
<dbReference type="InterPro" id="IPR051691">
    <property type="entry name" value="Metab_Enz_Cyan_OpOx_G3PDH"/>
</dbReference>
<evidence type="ECO:0000256" key="1">
    <source>
        <dbReference type="ARBA" id="ARBA00023002"/>
    </source>
</evidence>
<dbReference type="InterPro" id="IPR023753">
    <property type="entry name" value="FAD/NAD-binding_dom"/>
</dbReference>
<dbReference type="PANTHER" id="PTHR42949">
    <property type="entry name" value="ANAEROBIC GLYCEROL-3-PHOSPHATE DEHYDROGENASE SUBUNIT B"/>
    <property type="match status" value="1"/>
</dbReference>
<dbReference type="RefSeq" id="WP_252954711.1">
    <property type="nucleotide sequence ID" value="NZ_JAFIRR010000116.1"/>
</dbReference>
<gene>
    <name evidence="3" type="ORF">JYK14_18200</name>
</gene>
<accession>A0ABT1DA67</accession>
<dbReference type="SUPFAM" id="SSF51905">
    <property type="entry name" value="FAD/NAD(P)-binding domain"/>
    <property type="match status" value="1"/>
</dbReference>
<comment type="caution">
    <text evidence="3">The sequence shown here is derived from an EMBL/GenBank/DDBJ whole genome shotgun (WGS) entry which is preliminary data.</text>
</comment>
<reference evidence="3 4" key="1">
    <citation type="submission" date="2021-12" db="EMBL/GenBank/DDBJ databases">
        <title>Siccirubricoccus leaddurans sp. nov., a high concentration Zn2+ tolerance bacterium.</title>
        <authorList>
            <person name="Cao Y."/>
        </authorList>
    </citation>
    <scope>NUCLEOTIDE SEQUENCE [LARGE SCALE GENOMIC DNA]</scope>
    <source>
        <strain evidence="3 4">KC 17139</strain>
    </source>
</reference>
<dbReference type="Gene3D" id="3.50.50.60">
    <property type="entry name" value="FAD/NAD(P)-binding domain"/>
    <property type="match status" value="2"/>
</dbReference>
<dbReference type="PRINTS" id="PR00368">
    <property type="entry name" value="FADPNR"/>
</dbReference>
<dbReference type="PRINTS" id="PR00411">
    <property type="entry name" value="PNDRDTASEI"/>
</dbReference>
<sequence length="497" mass="50938">MAVRPCMLDGMTPLSSTALPAGKGLRLATPGIAAIGRPITLRFEGQEVTALEGETLAAALSAAGILAFRQTASGAPRGLWCGMGACFDCVVTVDGRPGQRACLVKAAEGMQVTGEFPAAPKPLAPLPSAIAERACDVLVVGAGPAGLEAARAAAEAGAHVVVLDERDAPGGQYLKPLAPSHTNAAPDKQHRQGEALREAVRAAGVEILTGATLWGAFAPEELGAVVGETALTFRPKRLVLATGAHERPVPVPGWTLPGVMTTGAMQTLARANRVSPGQRVVIAGNGPLNLQLACELLAGGVQVAAVAEAAPRPGFSELRDAARLLRSAPDLAFDGLRYLRMLRAAGVPMLWGSTILACEGEGRFTALRLSTPAGERRIEADACALNLGFQPETGLARALGCAHRFVDTGLGRLETVTDAEGRTSIPGVFAVGDGAAVGGARVALARGRLAGLAAARDLGFAAPEDAAARAALERALAFQDALWRMFRAPPFDIGAVA</sequence>
<evidence type="ECO:0000259" key="2">
    <source>
        <dbReference type="Pfam" id="PF07992"/>
    </source>
</evidence>
<dbReference type="Gene3D" id="3.10.20.440">
    <property type="entry name" value="2Fe-2S iron-sulphur cluster binding domain, sarcosine oxidase, alpha subunit, N-terminal domain"/>
    <property type="match status" value="1"/>
</dbReference>
<dbReference type="Proteomes" id="UP001523392">
    <property type="component" value="Unassembled WGS sequence"/>
</dbReference>
<dbReference type="EMBL" id="JAFIRR010000116">
    <property type="protein sequence ID" value="MCO6418079.1"/>
    <property type="molecule type" value="Genomic_DNA"/>
</dbReference>
<dbReference type="SUPFAM" id="SSF54292">
    <property type="entry name" value="2Fe-2S ferredoxin-like"/>
    <property type="match status" value="1"/>
</dbReference>
<dbReference type="InterPro" id="IPR036188">
    <property type="entry name" value="FAD/NAD-bd_sf"/>
</dbReference>